<reference evidence="1 2" key="1">
    <citation type="submission" date="2016-10" db="EMBL/GenBank/DDBJ databases">
        <title>Comparative genomics of Bacillus thuringiensis reveals a path to pathogens against multiple invertebrate hosts.</title>
        <authorList>
            <person name="Zheng J."/>
            <person name="Gao Q."/>
            <person name="Liu H."/>
            <person name="Peng D."/>
            <person name="Ruan L."/>
            <person name="Sun M."/>
        </authorList>
    </citation>
    <scope>NUCLEOTIDE SEQUENCE [LARGE SCALE GENOMIC DNA]</scope>
    <source>
        <strain evidence="1">BGSC 4W1</strain>
    </source>
</reference>
<comment type="caution">
    <text evidence="1">The sequence shown here is derived from an EMBL/GenBank/DDBJ whole genome shotgun (WGS) entry which is preliminary data.</text>
</comment>
<gene>
    <name evidence="1" type="ORF">BK769_07275</name>
</gene>
<organism evidence="1 2">
    <name type="scientific">Bacillus thuringiensis serovar kumamotoensis</name>
    <dbReference type="NCBI Taxonomy" id="132267"/>
    <lineage>
        <taxon>Bacteria</taxon>
        <taxon>Bacillati</taxon>
        <taxon>Bacillota</taxon>
        <taxon>Bacilli</taxon>
        <taxon>Bacillales</taxon>
        <taxon>Bacillaceae</taxon>
        <taxon>Bacillus</taxon>
        <taxon>Bacillus cereus group</taxon>
    </lineage>
</organism>
<sequence>MNKYNRHDGLETSEEEIYINSMESWIKEQESRREQIVSTIKTSTEIVEQNKIQLHWLDKALEVAKFEFEEWKKNNNIAMPNG</sequence>
<dbReference type="Proteomes" id="UP000195087">
    <property type="component" value="Unassembled WGS sequence"/>
</dbReference>
<protein>
    <submittedName>
        <fullName evidence="1">Uncharacterized protein</fullName>
    </submittedName>
</protein>
<dbReference type="AlphaFoldDB" id="A0A9X6JSQ5"/>
<accession>A0A9X6JSQ5</accession>
<proteinExistence type="predicted"/>
<evidence type="ECO:0000313" key="1">
    <source>
        <dbReference type="EMBL" id="OTZ76565.1"/>
    </source>
</evidence>
<dbReference type="EMBL" id="NFEH01000045">
    <property type="protein sequence ID" value="OTZ76565.1"/>
    <property type="molecule type" value="Genomic_DNA"/>
</dbReference>
<name>A0A9X6JSQ5_BACUK</name>
<evidence type="ECO:0000313" key="2">
    <source>
        <dbReference type="Proteomes" id="UP000195087"/>
    </source>
</evidence>
<dbReference type="RefSeq" id="WP_086391647.1">
    <property type="nucleotide sequence ID" value="NZ_NFEH01000045.1"/>
</dbReference>